<dbReference type="PANTHER" id="PTHR32063">
    <property type="match status" value="1"/>
</dbReference>
<name>H5SHL1_9BACT</name>
<dbReference type="SUPFAM" id="SSF82693">
    <property type="entry name" value="Multidrug efflux transporter AcrB pore domain, PN1, PN2, PC1 and PC2 subdomains"/>
    <property type="match status" value="3"/>
</dbReference>
<keyword evidence="6 8" id="KW-1133">Transmembrane helix</keyword>
<keyword evidence="7 8" id="KW-0472">Membrane</keyword>
<feature type="transmembrane region" description="Helical" evidence="8">
    <location>
        <begin position="480"/>
        <end position="503"/>
    </location>
</feature>
<dbReference type="EMBL" id="AP011722">
    <property type="protein sequence ID" value="BAL55647.1"/>
    <property type="molecule type" value="Genomic_DNA"/>
</dbReference>
<comment type="similarity">
    <text evidence="2">Belongs to the resistance-nodulation-cell division (RND) (TC 2.A.6) family.</text>
</comment>
<keyword evidence="3" id="KW-0813">Transport</keyword>
<feature type="transmembrane region" description="Helical" evidence="8">
    <location>
        <begin position="875"/>
        <end position="894"/>
    </location>
</feature>
<dbReference type="Gene3D" id="1.20.1600.10">
    <property type="entry name" value="Outer membrane efflux proteins (OEP)"/>
    <property type="match status" value="1"/>
</dbReference>
<accession>H5SHL1</accession>
<feature type="transmembrane region" description="Helical" evidence="8">
    <location>
        <begin position="12"/>
        <end position="32"/>
    </location>
</feature>
<reference evidence="9" key="1">
    <citation type="journal article" date="2005" name="Environ. Microbiol.">
        <title>Genetic and functional properties of uncultivated thermophilic crenarchaeotes from a subsurface gold mine as revealed by analysis of genome fragments.</title>
        <authorList>
            <person name="Nunoura T."/>
            <person name="Hirayama H."/>
            <person name="Takami H."/>
            <person name="Oida H."/>
            <person name="Nishi S."/>
            <person name="Shimamura S."/>
            <person name="Suzuki Y."/>
            <person name="Inagaki F."/>
            <person name="Takai K."/>
            <person name="Nealson K.H."/>
            <person name="Horikoshi K."/>
        </authorList>
    </citation>
    <scope>NUCLEOTIDE SEQUENCE</scope>
</reference>
<gene>
    <name evidence="9" type="ORF">HGMM_F29C06C30</name>
</gene>
<dbReference type="InterPro" id="IPR027463">
    <property type="entry name" value="AcrB_DN_DC_subdom"/>
</dbReference>
<protein>
    <submittedName>
        <fullName evidence="9">CzcA family heavy metal efflux protein</fullName>
    </submittedName>
</protein>
<evidence type="ECO:0000256" key="6">
    <source>
        <dbReference type="ARBA" id="ARBA00022989"/>
    </source>
</evidence>
<feature type="transmembrane region" description="Helical" evidence="8">
    <location>
        <begin position="538"/>
        <end position="557"/>
    </location>
</feature>
<dbReference type="Gene3D" id="3.30.70.1440">
    <property type="entry name" value="Multidrug efflux transporter AcrB pore domain"/>
    <property type="match status" value="1"/>
</dbReference>
<feature type="transmembrane region" description="Helical" evidence="8">
    <location>
        <begin position="970"/>
        <end position="991"/>
    </location>
</feature>
<feature type="transmembrane region" description="Helical" evidence="8">
    <location>
        <begin position="926"/>
        <end position="949"/>
    </location>
</feature>
<reference evidence="9" key="2">
    <citation type="journal article" date="2012" name="PLoS ONE">
        <title>A Deeply Branching Thermophilic Bacterium with an Ancient Acetyl-CoA Pathway Dominates a Subsurface Ecosystem.</title>
        <authorList>
            <person name="Takami H."/>
            <person name="Noguchi H."/>
            <person name="Takaki Y."/>
            <person name="Uchiyama I."/>
            <person name="Toyoda A."/>
            <person name="Nishi S."/>
            <person name="Chee G.-J."/>
            <person name="Arai W."/>
            <person name="Nunoura T."/>
            <person name="Itoh T."/>
            <person name="Hattori M."/>
            <person name="Takai K."/>
        </authorList>
    </citation>
    <scope>NUCLEOTIDE SEQUENCE</scope>
</reference>
<dbReference type="NCBIfam" id="TIGR00914">
    <property type="entry name" value="2A0601"/>
    <property type="match status" value="1"/>
</dbReference>
<dbReference type="Gene3D" id="3.30.2090.10">
    <property type="entry name" value="Multidrug efflux transporter AcrB TolC docking domain, DN and DC subdomains"/>
    <property type="match status" value="2"/>
</dbReference>
<dbReference type="PRINTS" id="PR00702">
    <property type="entry name" value="ACRIFLAVINRP"/>
</dbReference>
<dbReference type="SUPFAM" id="SSF82714">
    <property type="entry name" value="Multidrug efflux transporter AcrB TolC docking domain, DN and DC subdomains"/>
    <property type="match status" value="2"/>
</dbReference>
<dbReference type="Gene3D" id="1.20.1640.10">
    <property type="entry name" value="Multidrug efflux transporter AcrB transmembrane domain"/>
    <property type="match status" value="2"/>
</dbReference>
<feature type="transmembrane region" description="Helical" evidence="8">
    <location>
        <begin position="447"/>
        <end position="468"/>
    </location>
</feature>
<evidence type="ECO:0000256" key="4">
    <source>
        <dbReference type="ARBA" id="ARBA00022475"/>
    </source>
</evidence>
<dbReference type="InterPro" id="IPR004763">
    <property type="entry name" value="CusA-like"/>
</dbReference>
<dbReference type="SUPFAM" id="SSF82866">
    <property type="entry name" value="Multidrug efflux transporter AcrB transmembrane domain"/>
    <property type="match status" value="2"/>
</dbReference>
<sequence length="1450" mass="159005">MISAIIRLALRWRGAVLAVTAVLAAIGAWNLAHLPIDAVPDITNNQVQVITISPALGAPDVERLITFPIEQACSNIPGLIELRSFSRFGLSVITLVFDDDIDTYWARQQISERLATVRLQLPPGTGIPELAPVTTGLGEIYQYVVRPKPGYESRYTLADLRTIQDWIVRRQLLGTPGVADVASFGGLLKQYEVVIEPDRLASLGVTISDVASAIERNSSNAGGAYIERGPTVSFIRTEGFLGSITDIENIPVTNAQGFPVLVKDVATVRIGSAIRYGAMCYNDRGEVAGAVVMMLKGENSAAVIKRVKERIAQIERTLPEGITIEPFLDRTKMINSTVATVRTNLLEGAAIVIVVLALLIGNLRAALLVASVIPLSFLIAASLMRTVGVSGNLMSLGAIDFGLLVDGAVIIVEGVLHQLGVLMRQSRSTPLAIVEVVEQTASRLMRAAIFGQLIILIVYVPVLTLQGIEGKMFRPMAEVLLYALGGAFLLSLTYVPAAASYVLSGITIKERSIANRLVAHLERFYRPVLHWALRRPNATLGTALVLFGLSAVAATQLGGEFIPKLEEGDFAVDTRLLTGSSLQETIAATQQCSRILLDSFPEVEKVVTKIGSSEIPTDPMPIEASDMMVILKPKSQWERARSFDELAERMYAALSQSVPGVTFGFQFPVQMRFNELMTGARQDIVCKIFGDDLDTLAYYAERLASIASTIPGARDIYRERMLGMPQIVIRYDRTMLARYGITIEDANRAISAAFAGASVATFYEGERRFDVVVRYDSTVRNNPERLRTLPLRTASGTLVPLEEVADIRSEFGPNQIQREAARRRIIVGFNVRGRDIASTVEELQQRVERELRLPPGYAITYGGTFENLQHARARLAVSVPLALASILVLLYAAFGSLRYGLLIFSAVPLAAIGGVAALLARGLHFSVSAAVGFIALFGIAVLNGVVLTSEANRLRQNRSLLRAVLEATHVRFRPVILTAAVASLGFLPMAISTSPGAEVQRPLATVVIGGLISATLLTLVVLPVLYIAIERRRERKERAGLSPVSVVLLLLPLTAVAANAQQPISLSEAYHLMEQQHPDRLRWYYDVLSAEERRKGWLQLSPLQLELEYGKFNSFTNDSRVSAALPIELPPVHVARKAQRESQYAQAVWGSQWNQMQRRAEVARLFYEVAYWRRIVALLERNDSLATLADSIAHMQLERGAATAAHRATAQLYRSSVSAELAAARVQYQTAVALFNRALGEPSTRYIPNDSLFDRPPTLLVVLDSSRHPLVQQAAAQVDQARSQRALTEASMLPSFVLGYNSMTLIGYHNVDGIDRYYGPQTRFGSLRVGLNVPLPTPWAMAELRATDWSITSAEWEQRAVSWELERMRLEARARRTAAAVAVSTYERQALSAAATLERIATTELANGTLDAYQWALALDRVLAVERAWLDTRRRLNEAIIDSELLGDVQ</sequence>
<dbReference type="Gene3D" id="3.30.70.1320">
    <property type="entry name" value="Multidrug efflux transporter AcrB pore domain like"/>
    <property type="match status" value="1"/>
</dbReference>
<feature type="transmembrane region" description="Helical" evidence="8">
    <location>
        <begin position="367"/>
        <end position="387"/>
    </location>
</feature>
<evidence type="ECO:0000256" key="7">
    <source>
        <dbReference type="ARBA" id="ARBA00023136"/>
    </source>
</evidence>
<feature type="transmembrane region" description="Helical" evidence="8">
    <location>
        <begin position="901"/>
        <end position="920"/>
    </location>
</feature>
<dbReference type="GO" id="GO:0008324">
    <property type="term" value="F:monoatomic cation transmembrane transporter activity"/>
    <property type="evidence" value="ECO:0007669"/>
    <property type="project" value="InterPro"/>
</dbReference>
<evidence type="ECO:0000256" key="1">
    <source>
        <dbReference type="ARBA" id="ARBA00004651"/>
    </source>
</evidence>
<proteinExistence type="inferred from homology"/>
<dbReference type="GO" id="GO:0005886">
    <property type="term" value="C:plasma membrane"/>
    <property type="evidence" value="ECO:0007669"/>
    <property type="project" value="UniProtKB-SubCell"/>
</dbReference>
<evidence type="ECO:0000313" key="9">
    <source>
        <dbReference type="EMBL" id="BAL55647.1"/>
    </source>
</evidence>
<keyword evidence="4" id="KW-1003">Cell membrane</keyword>
<organism evidence="9">
    <name type="scientific">uncultured Bacteroidota bacterium</name>
    <dbReference type="NCBI Taxonomy" id="152509"/>
    <lineage>
        <taxon>Bacteria</taxon>
        <taxon>Pseudomonadati</taxon>
        <taxon>Bacteroidota</taxon>
        <taxon>environmental samples</taxon>
    </lineage>
</organism>
<feature type="transmembrane region" description="Helical" evidence="8">
    <location>
        <begin position="1003"/>
        <end position="1029"/>
    </location>
</feature>
<feature type="transmembrane region" description="Helical" evidence="8">
    <location>
        <begin position="341"/>
        <end position="360"/>
    </location>
</feature>
<dbReference type="GO" id="GO:0015562">
    <property type="term" value="F:efflux transmembrane transporter activity"/>
    <property type="evidence" value="ECO:0007669"/>
    <property type="project" value="InterPro"/>
</dbReference>
<evidence type="ECO:0000256" key="5">
    <source>
        <dbReference type="ARBA" id="ARBA00022692"/>
    </source>
</evidence>
<evidence type="ECO:0000256" key="3">
    <source>
        <dbReference type="ARBA" id="ARBA00022448"/>
    </source>
</evidence>
<feature type="transmembrane region" description="Helical" evidence="8">
    <location>
        <begin position="393"/>
        <end position="416"/>
    </location>
</feature>
<dbReference type="Gene3D" id="3.30.70.1430">
    <property type="entry name" value="Multidrug efflux transporter AcrB pore domain"/>
    <property type="match status" value="2"/>
</dbReference>
<feature type="transmembrane region" description="Helical" evidence="8">
    <location>
        <begin position="1041"/>
        <end position="1060"/>
    </location>
</feature>
<comment type="subcellular location">
    <subcellularLocation>
        <location evidence="1">Cell membrane</location>
        <topology evidence="1">Multi-pass membrane protein</topology>
    </subcellularLocation>
</comment>
<evidence type="ECO:0000256" key="2">
    <source>
        <dbReference type="ARBA" id="ARBA00010942"/>
    </source>
</evidence>
<dbReference type="InterPro" id="IPR001036">
    <property type="entry name" value="Acrflvin-R"/>
</dbReference>
<dbReference type="Pfam" id="PF00873">
    <property type="entry name" value="ACR_tran"/>
    <property type="match status" value="1"/>
</dbReference>
<dbReference type="SUPFAM" id="SSF56954">
    <property type="entry name" value="Outer membrane efflux proteins (OEP)"/>
    <property type="match status" value="1"/>
</dbReference>
<evidence type="ECO:0000256" key="8">
    <source>
        <dbReference type="SAM" id="Phobius"/>
    </source>
</evidence>
<dbReference type="GO" id="GO:0042910">
    <property type="term" value="F:xenobiotic transmembrane transporter activity"/>
    <property type="evidence" value="ECO:0007669"/>
    <property type="project" value="TreeGrafter"/>
</dbReference>
<keyword evidence="5 8" id="KW-0812">Transmembrane</keyword>
<dbReference type="PANTHER" id="PTHR32063:SF24">
    <property type="entry name" value="CATION EFFLUX SYSTEM (ACRB_ACRD_ACRF FAMILY)"/>
    <property type="match status" value="1"/>
</dbReference>